<protein>
    <submittedName>
        <fullName evidence="2">Cytochrome C oxidase subunit I</fullName>
    </submittedName>
</protein>
<reference evidence="2 3" key="1">
    <citation type="submission" date="2019-08" db="EMBL/GenBank/DDBJ databases">
        <title>Pelomicrobium methylotrophicum gen. nov., sp. nov. a moderately thermophilic, facultatively anaerobic, lithoautotrophic and methylotrophic bacterium isolated from a terrestrial mud volcano.</title>
        <authorList>
            <person name="Slobodkina G.B."/>
            <person name="Merkel A.Y."/>
            <person name="Slobodkin A.I."/>
        </authorList>
    </citation>
    <scope>NUCLEOTIDE SEQUENCE [LARGE SCALE GENOMIC DNA]</scope>
    <source>
        <strain evidence="2 3">SM250</strain>
    </source>
</reference>
<proteinExistence type="predicted"/>
<dbReference type="OrthoDB" id="9180342at2"/>
<evidence type="ECO:0000313" key="2">
    <source>
        <dbReference type="EMBL" id="TXF10913.1"/>
    </source>
</evidence>
<dbReference type="Proteomes" id="UP000321201">
    <property type="component" value="Unassembled WGS sequence"/>
</dbReference>
<dbReference type="Gene3D" id="3.40.30.10">
    <property type="entry name" value="Glutaredoxin"/>
    <property type="match status" value="1"/>
</dbReference>
<accession>A0A5C7EV57</accession>
<dbReference type="SUPFAM" id="SSF52833">
    <property type="entry name" value="Thioredoxin-like"/>
    <property type="match status" value="1"/>
</dbReference>
<keyword evidence="3" id="KW-1185">Reference proteome</keyword>
<feature type="domain" description="Thioredoxin" evidence="1">
    <location>
        <begin position="30"/>
        <end position="171"/>
    </location>
</feature>
<dbReference type="AlphaFoldDB" id="A0A5C7EV57"/>
<dbReference type="InterPro" id="IPR036249">
    <property type="entry name" value="Thioredoxin-like_sf"/>
</dbReference>
<evidence type="ECO:0000259" key="1">
    <source>
        <dbReference type="PROSITE" id="PS51352"/>
    </source>
</evidence>
<evidence type="ECO:0000313" key="3">
    <source>
        <dbReference type="Proteomes" id="UP000321201"/>
    </source>
</evidence>
<dbReference type="PROSITE" id="PS51352">
    <property type="entry name" value="THIOREDOXIN_2"/>
    <property type="match status" value="1"/>
</dbReference>
<dbReference type="InterPro" id="IPR013766">
    <property type="entry name" value="Thioredoxin_domain"/>
</dbReference>
<dbReference type="EMBL" id="VPFL01000020">
    <property type="protein sequence ID" value="TXF10913.1"/>
    <property type="molecule type" value="Genomic_DNA"/>
</dbReference>
<name>A0A5C7EV57_9PROT</name>
<dbReference type="InParanoid" id="A0A5C7EV57"/>
<comment type="caution">
    <text evidence="2">The sequence shown here is derived from an EMBL/GenBank/DDBJ whole genome shotgun (WGS) entry which is preliminary data.</text>
</comment>
<organism evidence="2 3">
    <name type="scientific">Pelomicrobium methylotrophicum</name>
    <dbReference type="NCBI Taxonomy" id="2602750"/>
    <lineage>
        <taxon>Bacteria</taxon>
        <taxon>Pseudomonadati</taxon>
        <taxon>Pseudomonadota</taxon>
        <taxon>Hydrogenophilia</taxon>
        <taxon>Hydrogenophilia incertae sedis</taxon>
        <taxon>Pelomicrobium</taxon>
    </lineage>
</organism>
<gene>
    <name evidence="2" type="ORF">FR698_13025</name>
</gene>
<sequence length="176" mass="19703">MAAVCAFPIVGSLAMYYLFPPSERVNYGELLTPRPLPDFTLPRVGGGAVSLADLKGKWWLVQVDSGLCPERCRLKLYQQRQVRLAQGKNMDRVERLWLIDDGIQPEEGLRRDYDGTWMADARAAAILGELPAIASVRDHVYLVDPLGNVVLRFPKNADPSRMVKDLARLLRASRIG</sequence>